<protein>
    <submittedName>
        <fullName evidence="8">Uncharacterized protein</fullName>
    </submittedName>
</protein>
<sequence>MWLKSTFNNSMARFNSQSRARKIIIGFILLLMFMYYLVPKFLGFGYHSNSPDGVGACLSDKLSKFQHEIDNFDAVTNFVPQIIGKKNYPAYVGNGFVGTSFDSFNGVYVRLNRALSVVIPYYPVVSVSMEHATKEEVDVLQIRHGLATRIQVFNTRSKCVTVETEMYAHRLRPSLLVQELTFHNPTKQNVVLELDQGLASGWNDAQTVSDSAANSVGSKVSFSLTTGMIKIENSADSNLYIGLAVASTGVPSKNEIFPGKTTTQHVLTSIHYTKALPLEAARAQILSLKKQCREEITAALKMDSKILKDEHVNLWNQLWRSGFSISYSKAADALNGEKINSTMYYVLSNVPAPLHDPKVSPEEVLDLKKTLHYPDQCYKEHTSLHSTTLWVDAENEDSIARIVTTWIITLEKQGCQRMISAGVEGVLQAMLLSIGSLHYGDDHLEMRLHPKDTHRDFNFHRINYGNNTHMNISVLVDENNKANIFVSLDRNDRPYYACDAGCLDPPVPLSKTWSKFPVKLTEPLTAILYVTADKTHMEELKHAIHVKEIAEAPAHEHHVIALHKHGHHFGGLPTIFWVSIAFLVIVFHLFLFKLIYNEYCQAQERYTRSRYNLLHLLLQSLSGVVESAHFEW</sequence>
<keyword evidence="9" id="KW-1185">Reference proteome</keyword>
<evidence type="ECO:0000256" key="4">
    <source>
        <dbReference type="ARBA" id="ARBA00022989"/>
    </source>
</evidence>
<evidence type="ECO:0000256" key="1">
    <source>
        <dbReference type="ARBA" id="ARBA00004479"/>
    </source>
</evidence>
<dbReference type="Pfam" id="PF10222">
    <property type="entry name" value="DUF2152"/>
    <property type="match status" value="1"/>
</dbReference>
<evidence type="ECO:0000256" key="2">
    <source>
        <dbReference type="ARBA" id="ARBA00022692"/>
    </source>
</evidence>
<dbReference type="InterPro" id="IPR018795">
    <property type="entry name" value="K2013-like"/>
</dbReference>
<dbReference type="AlphaFoldDB" id="A0A9D4RYU7"/>
<evidence type="ECO:0000313" key="9">
    <source>
        <dbReference type="Proteomes" id="UP000828390"/>
    </source>
</evidence>
<evidence type="ECO:0000256" key="3">
    <source>
        <dbReference type="ARBA" id="ARBA00022729"/>
    </source>
</evidence>
<keyword evidence="6" id="KW-0325">Glycoprotein</keyword>
<keyword evidence="4 7" id="KW-1133">Transmembrane helix</keyword>
<keyword evidence="5 7" id="KW-0472">Membrane</keyword>
<comment type="subcellular location">
    <subcellularLocation>
        <location evidence="1">Membrane</location>
        <topology evidence="1">Single-pass type I membrane protein</topology>
    </subcellularLocation>
</comment>
<gene>
    <name evidence="8" type="ORF">DPMN_008101</name>
</gene>
<evidence type="ECO:0000256" key="7">
    <source>
        <dbReference type="SAM" id="Phobius"/>
    </source>
</evidence>
<dbReference type="EMBL" id="JAIWYP010000001">
    <property type="protein sequence ID" value="KAH3884130.1"/>
    <property type="molecule type" value="Genomic_DNA"/>
</dbReference>
<comment type="caution">
    <text evidence="8">The sequence shown here is derived from an EMBL/GenBank/DDBJ whole genome shotgun (WGS) entry which is preliminary data.</text>
</comment>
<name>A0A9D4RYU7_DREPO</name>
<reference evidence="8" key="1">
    <citation type="journal article" date="2019" name="bioRxiv">
        <title>The Genome of the Zebra Mussel, Dreissena polymorpha: A Resource for Invasive Species Research.</title>
        <authorList>
            <person name="McCartney M.A."/>
            <person name="Auch B."/>
            <person name="Kono T."/>
            <person name="Mallez S."/>
            <person name="Zhang Y."/>
            <person name="Obille A."/>
            <person name="Becker A."/>
            <person name="Abrahante J.E."/>
            <person name="Garbe J."/>
            <person name="Badalamenti J.P."/>
            <person name="Herman A."/>
            <person name="Mangelson H."/>
            <person name="Liachko I."/>
            <person name="Sullivan S."/>
            <person name="Sone E.D."/>
            <person name="Koren S."/>
            <person name="Silverstein K.A.T."/>
            <person name="Beckman K.B."/>
            <person name="Gohl D.M."/>
        </authorList>
    </citation>
    <scope>NUCLEOTIDE SEQUENCE</scope>
    <source>
        <strain evidence="8">Duluth1</strain>
        <tissue evidence="8">Whole animal</tissue>
    </source>
</reference>
<evidence type="ECO:0000256" key="6">
    <source>
        <dbReference type="ARBA" id="ARBA00023180"/>
    </source>
</evidence>
<keyword evidence="2 7" id="KW-0812">Transmembrane</keyword>
<feature type="transmembrane region" description="Helical" evidence="7">
    <location>
        <begin position="20"/>
        <end position="38"/>
    </location>
</feature>
<proteinExistence type="predicted"/>
<dbReference type="PANTHER" id="PTHR31386:SF2">
    <property type="entry name" value="SIMILAR TO RIKEN CDNA 2510039O18"/>
    <property type="match status" value="1"/>
</dbReference>
<keyword evidence="3" id="KW-0732">Signal</keyword>
<evidence type="ECO:0000313" key="8">
    <source>
        <dbReference type="EMBL" id="KAH3884130.1"/>
    </source>
</evidence>
<dbReference type="GO" id="GO:0016020">
    <property type="term" value="C:membrane"/>
    <property type="evidence" value="ECO:0007669"/>
    <property type="project" value="UniProtKB-SubCell"/>
</dbReference>
<reference evidence="8" key="2">
    <citation type="submission" date="2020-11" db="EMBL/GenBank/DDBJ databases">
        <authorList>
            <person name="McCartney M.A."/>
            <person name="Auch B."/>
            <person name="Kono T."/>
            <person name="Mallez S."/>
            <person name="Becker A."/>
            <person name="Gohl D.M."/>
            <person name="Silverstein K.A.T."/>
            <person name="Koren S."/>
            <person name="Bechman K.B."/>
            <person name="Herman A."/>
            <person name="Abrahante J.E."/>
            <person name="Garbe J."/>
        </authorList>
    </citation>
    <scope>NUCLEOTIDE SEQUENCE</scope>
    <source>
        <strain evidence="8">Duluth1</strain>
        <tissue evidence="8">Whole animal</tissue>
    </source>
</reference>
<accession>A0A9D4RYU7</accession>
<dbReference type="Proteomes" id="UP000828390">
    <property type="component" value="Unassembled WGS sequence"/>
</dbReference>
<evidence type="ECO:0000256" key="5">
    <source>
        <dbReference type="ARBA" id="ARBA00023136"/>
    </source>
</evidence>
<feature type="transmembrane region" description="Helical" evidence="7">
    <location>
        <begin position="575"/>
        <end position="596"/>
    </location>
</feature>
<dbReference type="PANTHER" id="PTHR31386">
    <property type="entry name" value="UNCHARACTERIZED PROTEIN KIAA2013"/>
    <property type="match status" value="1"/>
</dbReference>
<organism evidence="8 9">
    <name type="scientific">Dreissena polymorpha</name>
    <name type="common">Zebra mussel</name>
    <name type="synonym">Mytilus polymorpha</name>
    <dbReference type="NCBI Taxonomy" id="45954"/>
    <lineage>
        <taxon>Eukaryota</taxon>
        <taxon>Metazoa</taxon>
        <taxon>Spiralia</taxon>
        <taxon>Lophotrochozoa</taxon>
        <taxon>Mollusca</taxon>
        <taxon>Bivalvia</taxon>
        <taxon>Autobranchia</taxon>
        <taxon>Heteroconchia</taxon>
        <taxon>Euheterodonta</taxon>
        <taxon>Imparidentia</taxon>
        <taxon>Neoheterodontei</taxon>
        <taxon>Myida</taxon>
        <taxon>Dreissenoidea</taxon>
        <taxon>Dreissenidae</taxon>
        <taxon>Dreissena</taxon>
    </lineage>
</organism>